<keyword evidence="3 6" id="KW-1133">Transmembrane helix</keyword>
<dbReference type="PANTHER" id="PTHR16201:SF44">
    <property type="entry name" value="SEVEN TRANSMEMBRANE PROTEIN 1"/>
    <property type="match status" value="1"/>
</dbReference>
<comment type="caution">
    <text evidence="7">The sequence shown here is derived from an EMBL/GenBank/DDBJ whole genome shotgun (WGS) entry which is preliminary data.</text>
</comment>
<keyword evidence="8" id="KW-1185">Reference proteome</keyword>
<evidence type="ECO:0000256" key="3">
    <source>
        <dbReference type="ARBA" id="ARBA00022989"/>
    </source>
</evidence>
<dbReference type="Pfam" id="PF04193">
    <property type="entry name" value="PQ-loop"/>
    <property type="match status" value="2"/>
</dbReference>
<dbReference type="SMART" id="SM00679">
    <property type="entry name" value="CTNS"/>
    <property type="match status" value="2"/>
</dbReference>
<dbReference type="EMBL" id="JAVXUP010000153">
    <property type="protein sequence ID" value="KAK3036210.1"/>
    <property type="molecule type" value="Genomic_DNA"/>
</dbReference>
<organism evidence="7 8">
    <name type="scientific">Escallonia herrerae</name>
    <dbReference type="NCBI Taxonomy" id="1293975"/>
    <lineage>
        <taxon>Eukaryota</taxon>
        <taxon>Viridiplantae</taxon>
        <taxon>Streptophyta</taxon>
        <taxon>Embryophyta</taxon>
        <taxon>Tracheophyta</taxon>
        <taxon>Spermatophyta</taxon>
        <taxon>Magnoliopsida</taxon>
        <taxon>eudicotyledons</taxon>
        <taxon>Gunneridae</taxon>
        <taxon>Pentapetalae</taxon>
        <taxon>asterids</taxon>
        <taxon>campanulids</taxon>
        <taxon>Escalloniales</taxon>
        <taxon>Escalloniaceae</taxon>
        <taxon>Escallonia</taxon>
    </lineage>
</organism>
<proteinExistence type="predicted"/>
<dbReference type="GO" id="GO:0015174">
    <property type="term" value="F:basic amino acid transmembrane transporter activity"/>
    <property type="evidence" value="ECO:0007669"/>
    <property type="project" value="UniProtKB-ARBA"/>
</dbReference>
<dbReference type="FunFam" id="1.20.1280.290:FF:000009">
    <property type="entry name" value="PQ loop repeat family protein"/>
    <property type="match status" value="1"/>
</dbReference>
<evidence type="ECO:0000313" key="7">
    <source>
        <dbReference type="EMBL" id="KAK3036210.1"/>
    </source>
</evidence>
<dbReference type="PANTHER" id="PTHR16201">
    <property type="entry name" value="SEVEN TRANSMEMBRANE PROTEIN 1-RELATED"/>
    <property type="match status" value="1"/>
</dbReference>
<dbReference type="Gene3D" id="1.20.1280.290">
    <property type="match status" value="2"/>
</dbReference>
<feature type="compositionally biased region" description="Polar residues" evidence="5">
    <location>
        <begin position="19"/>
        <end position="28"/>
    </location>
</feature>
<evidence type="ECO:0000256" key="4">
    <source>
        <dbReference type="ARBA" id="ARBA00023136"/>
    </source>
</evidence>
<keyword evidence="2 6" id="KW-0812">Transmembrane</keyword>
<gene>
    <name evidence="7" type="ORF">RJ639_030366</name>
</gene>
<dbReference type="InterPro" id="IPR006603">
    <property type="entry name" value="PQ-loop_rpt"/>
</dbReference>
<feature type="transmembrane region" description="Helical" evidence="6">
    <location>
        <begin position="190"/>
        <end position="212"/>
    </location>
</feature>
<feature type="region of interest" description="Disordered" evidence="5">
    <location>
        <begin position="334"/>
        <end position="357"/>
    </location>
</feature>
<protein>
    <submittedName>
        <fullName evidence="7">Uncharacterized protein</fullName>
    </submittedName>
</protein>
<feature type="region of interest" description="Disordered" evidence="5">
    <location>
        <begin position="255"/>
        <end position="279"/>
    </location>
</feature>
<dbReference type="AlphaFoldDB" id="A0AA89BBX6"/>
<evidence type="ECO:0000256" key="1">
    <source>
        <dbReference type="ARBA" id="ARBA00004141"/>
    </source>
</evidence>
<feature type="transmembrane region" description="Helical" evidence="6">
    <location>
        <begin position="224"/>
        <end position="244"/>
    </location>
</feature>
<accession>A0AA89BBX6</accession>
<dbReference type="InterPro" id="IPR051415">
    <property type="entry name" value="LAAT-1"/>
</dbReference>
<comment type="subcellular location">
    <subcellularLocation>
        <location evidence="1">Membrane</location>
        <topology evidence="1">Multi-pass membrane protein</topology>
    </subcellularLocation>
</comment>
<evidence type="ECO:0000313" key="8">
    <source>
        <dbReference type="Proteomes" id="UP001188597"/>
    </source>
</evidence>
<name>A0AA89BBX6_9ASTE</name>
<evidence type="ECO:0000256" key="6">
    <source>
        <dbReference type="SAM" id="Phobius"/>
    </source>
</evidence>
<sequence>MPTQQVSETAEPEKAALQNPPQSHPSLVSRPYTHTHSSFIASHHPSTVCLLNIGTAIAHPKQQEAHCLKTLAVSLFLSWFINSVYRICDEVVKGFMRHRLSLPHSQTDRYVCRNISFDAVGFFANSAAMCPKDHQHCSQWAQKYMDYCLCGTKDGVSLGLGLISVISWGVAEIPQIVTNYKENSAEGLSIAFLMTWILGITFVVSLVGFIGICKMLPTQYYMALLYTVTTLILSAQAIYYGYIYHRLKCNGRSRNEAVDTQRQHSDPGKKQFGNSDGLESGRKAMASGFASTSPIPLPALSRNGSPERELYYTSARSLSRSHTPTVGFHLQRRSTSVYEQNPSQEPLLGAHESSQSAPPSKAKTMLCVVSSLTFFLGACNLQLERSNKTDMVFHNPNRGVVVQVGRKLLQVSGSLLQETGNKENGGMGTFLGWGMAAIYMGGRLPQICLNIRRGNVEGLNPLMFVFALVGNATYVA</sequence>
<feature type="compositionally biased region" description="Basic and acidic residues" evidence="5">
    <location>
        <begin position="255"/>
        <end position="269"/>
    </location>
</feature>
<keyword evidence="4 6" id="KW-0472">Membrane</keyword>
<evidence type="ECO:0000256" key="5">
    <source>
        <dbReference type="SAM" id="MobiDB-lite"/>
    </source>
</evidence>
<feature type="compositionally biased region" description="Polar residues" evidence="5">
    <location>
        <begin position="334"/>
        <end position="344"/>
    </location>
</feature>
<feature type="non-terminal residue" evidence="7">
    <location>
        <position position="476"/>
    </location>
</feature>
<feature type="region of interest" description="Disordered" evidence="5">
    <location>
        <begin position="1"/>
        <end position="28"/>
    </location>
</feature>
<dbReference type="Proteomes" id="UP001188597">
    <property type="component" value="Unassembled WGS sequence"/>
</dbReference>
<evidence type="ECO:0000256" key="2">
    <source>
        <dbReference type="ARBA" id="ARBA00022692"/>
    </source>
</evidence>
<reference evidence="7" key="1">
    <citation type="submission" date="2022-12" db="EMBL/GenBank/DDBJ databases">
        <title>Draft genome assemblies for two species of Escallonia (Escalloniales).</title>
        <authorList>
            <person name="Chanderbali A."/>
            <person name="Dervinis C."/>
            <person name="Anghel I."/>
            <person name="Soltis D."/>
            <person name="Soltis P."/>
            <person name="Zapata F."/>
        </authorList>
    </citation>
    <scope>NUCLEOTIDE SEQUENCE</scope>
    <source>
        <strain evidence="7">UCBG64.0493</strain>
        <tissue evidence="7">Leaf</tissue>
    </source>
</reference>
<dbReference type="GO" id="GO:0098852">
    <property type="term" value="C:lytic vacuole membrane"/>
    <property type="evidence" value="ECO:0007669"/>
    <property type="project" value="UniProtKB-ARBA"/>
</dbReference>